<sequence length="144" mass="15996">MLQGGRIRLKGWQQAAVAVGSAFGALMDPRRADFTPALGEATGKQPRRQSYITHLVQLTQDLSPDDRPSVRFMGDIGTCICGSASREVHDFWHTLFDHPTNLIGESAVLTVIEFKHMYLPLCLLSVVGSTARFNEKQRALSFKH</sequence>
<dbReference type="PANTHER" id="PTHR12922">
    <property type="entry name" value="UBIQUINONE BIOSYNTHESIS PROTEIN"/>
    <property type="match status" value="1"/>
</dbReference>
<dbReference type="EMBL" id="JAJJMB010003726">
    <property type="protein sequence ID" value="KAI3945883.1"/>
    <property type="molecule type" value="Genomic_DNA"/>
</dbReference>
<reference evidence="2" key="1">
    <citation type="submission" date="2022-04" db="EMBL/GenBank/DDBJ databases">
        <title>A functionally conserved STORR gene fusion in Papaver species that diverged 16.8 million years ago.</title>
        <authorList>
            <person name="Catania T."/>
        </authorList>
    </citation>
    <scope>NUCLEOTIDE SEQUENCE</scope>
    <source>
        <strain evidence="2">S-188037</strain>
    </source>
</reference>
<evidence type="ECO:0000256" key="1">
    <source>
        <dbReference type="ARBA" id="ARBA00022688"/>
    </source>
</evidence>
<dbReference type="Proteomes" id="UP001202328">
    <property type="component" value="Unassembled WGS sequence"/>
</dbReference>
<dbReference type="AlphaFoldDB" id="A0AAD4TB45"/>
<dbReference type="PANTHER" id="PTHR12922:SF7">
    <property type="entry name" value="UBIQUINONE BIOSYNTHESIS PROTEIN COQ4 HOMOLOG, MITOCHONDRIAL"/>
    <property type="match status" value="1"/>
</dbReference>
<comment type="caution">
    <text evidence="2">The sequence shown here is derived from an EMBL/GenBank/DDBJ whole genome shotgun (WGS) entry which is preliminary data.</text>
</comment>
<proteinExistence type="predicted"/>
<dbReference type="GO" id="GO:0006744">
    <property type="term" value="P:ubiquinone biosynthetic process"/>
    <property type="evidence" value="ECO:0007669"/>
    <property type="project" value="UniProtKB-KW"/>
</dbReference>
<accession>A0AAD4TB45</accession>
<evidence type="ECO:0000313" key="3">
    <source>
        <dbReference type="Proteomes" id="UP001202328"/>
    </source>
</evidence>
<dbReference type="InterPro" id="IPR007715">
    <property type="entry name" value="Coq4"/>
</dbReference>
<organism evidence="2 3">
    <name type="scientific">Papaver atlanticum</name>
    <dbReference type="NCBI Taxonomy" id="357466"/>
    <lineage>
        <taxon>Eukaryota</taxon>
        <taxon>Viridiplantae</taxon>
        <taxon>Streptophyta</taxon>
        <taxon>Embryophyta</taxon>
        <taxon>Tracheophyta</taxon>
        <taxon>Spermatophyta</taxon>
        <taxon>Magnoliopsida</taxon>
        <taxon>Ranunculales</taxon>
        <taxon>Papaveraceae</taxon>
        <taxon>Papaveroideae</taxon>
        <taxon>Papaver</taxon>
    </lineage>
</organism>
<evidence type="ECO:0000313" key="2">
    <source>
        <dbReference type="EMBL" id="KAI3945883.1"/>
    </source>
</evidence>
<dbReference type="Pfam" id="PF05019">
    <property type="entry name" value="Coq4"/>
    <property type="match status" value="2"/>
</dbReference>
<keyword evidence="3" id="KW-1185">Reference proteome</keyword>
<gene>
    <name evidence="2" type="ORF">MKW98_023157</name>
</gene>
<protein>
    <submittedName>
        <fullName evidence="2">Uncharacterized protein</fullName>
    </submittedName>
</protein>
<keyword evidence="1" id="KW-0831">Ubiquinone biosynthesis</keyword>
<name>A0AAD4TB45_9MAGN</name>